<keyword evidence="5" id="KW-0999">Mitochondrion inner membrane</keyword>
<keyword evidence="6" id="KW-0809">Transit peptide</keyword>
<dbReference type="AlphaFoldDB" id="A0AA48IAF7"/>
<comment type="pathway">
    <text evidence="2">Energy metabolism; oxidative phosphorylation.</text>
</comment>
<dbReference type="InterPro" id="IPR036639">
    <property type="entry name" value="Cyt_c_oxidase_su4_sf"/>
</dbReference>
<comment type="similarity">
    <text evidence="3">Belongs to the cytochrome c oxidase IV family.</text>
</comment>
<dbReference type="Gene3D" id="1.10.442.10">
    <property type="entry name" value="Cytochrome c oxidase subunit IV"/>
    <property type="match status" value="1"/>
</dbReference>
<dbReference type="CDD" id="cd00922">
    <property type="entry name" value="Cyt_c_Oxidase_IV"/>
    <property type="match status" value="1"/>
</dbReference>
<comment type="subcellular location">
    <subcellularLocation>
        <location evidence="1">Mitochondrion inner membrane</location>
        <topology evidence="1">Single-pass membrane protein</topology>
    </subcellularLocation>
</comment>
<dbReference type="GO" id="GO:0005743">
    <property type="term" value="C:mitochondrial inner membrane"/>
    <property type="evidence" value="ECO:0007669"/>
    <property type="project" value="UniProtKB-SubCell"/>
</dbReference>
<keyword evidence="12" id="KW-1185">Reference proteome</keyword>
<dbReference type="PANTHER" id="PTHR10707:SF10">
    <property type="entry name" value="CYTOCHROME C OXIDASE SUBUNIT 4"/>
    <property type="match status" value="1"/>
</dbReference>
<dbReference type="PANTHER" id="PTHR10707">
    <property type="entry name" value="CYTOCHROME C OXIDASE SUBUNIT IV"/>
    <property type="match status" value="1"/>
</dbReference>
<gene>
    <name evidence="11" type="primary">cox5</name>
    <name evidence="11" type="ORF">CcaverHIS019_0205390</name>
</gene>
<dbReference type="InterPro" id="IPR004203">
    <property type="entry name" value="Cyt_c_oxidase_su4_fam"/>
</dbReference>
<dbReference type="RefSeq" id="XP_060454443.1">
    <property type="nucleotide sequence ID" value="XM_060597561.1"/>
</dbReference>
<evidence type="ECO:0000256" key="6">
    <source>
        <dbReference type="ARBA" id="ARBA00022946"/>
    </source>
</evidence>
<accession>A0AA48IAF7</accession>
<keyword evidence="10" id="KW-0472">Membrane</keyword>
<keyword evidence="8" id="KW-0560">Oxidoreductase</keyword>
<sequence>MSLLRLAATRAAAPRLLTRAASTSSVHVVNQSSNSSAPLLGNIEASWSSLPAAEQAEVYQALEEIQKKDWKELTVDEKKAAYFVSFGPHGPRAPILPPGGQMKVFAGTLAGVALAVGIFAAVRSQAPPPVNTWNKEYQEQSNAYLKEQKSNPISGISSEGYKGKGMVMV</sequence>
<dbReference type="GO" id="GO:0016491">
    <property type="term" value="F:oxidoreductase activity"/>
    <property type="evidence" value="ECO:0007669"/>
    <property type="project" value="UniProtKB-KW"/>
</dbReference>
<evidence type="ECO:0000256" key="8">
    <source>
        <dbReference type="ARBA" id="ARBA00023002"/>
    </source>
</evidence>
<dbReference type="FunFam" id="1.10.442.10:FF:000002">
    <property type="entry name" value="Cytochrome c oxidase subunit V"/>
    <property type="match status" value="1"/>
</dbReference>
<evidence type="ECO:0000256" key="10">
    <source>
        <dbReference type="ARBA" id="ARBA00023136"/>
    </source>
</evidence>
<name>A0AA48IAF7_9TREE</name>
<evidence type="ECO:0008006" key="13">
    <source>
        <dbReference type="Google" id="ProtNLM"/>
    </source>
</evidence>
<evidence type="ECO:0000256" key="3">
    <source>
        <dbReference type="ARBA" id="ARBA00008135"/>
    </source>
</evidence>
<keyword evidence="7" id="KW-1133">Transmembrane helix</keyword>
<evidence type="ECO:0000313" key="12">
    <source>
        <dbReference type="Proteomes" id="UP001233271"/>
    </source>
</evidence>
<evidence type="ECO:0000256" key="7">
    <source>
        <dbReference type="ARBA" id="ARBA00022989"/>
    </source>
</evidence>
<evidence type="ECO:0000256" key="4">
    <source>
        <dbReference type="ARBA" id="ARBA00022692"/>
    </source>
</evidence>
<dbReference type="SUPFAM" id="SSF81406">
    <property type="entry name" value="Mitochondrial cytochrome c oxidase subunit IV"/>
    <property type="match status" value="1"/>
</dbReference>
<evidence type="ECO:0000256" key="2">
    <source>
        <dbReference type="ARBA" id="ARBA00004673"/>
    </source>
</evidence>
<reference evidence="11" key="1">
    <citation type="journal article" date="2023" name="BMC Genomics">
        <title>Chromosome-level genome assemblies of Cutaneotrichosporon spp. (Trichosporonales, Basidiomycota) reveal imbalanced evolution between nucleotide sequences and chromosome synteny.</title>
        <authorList>
            <person name="Kobayashi Y."/>
            <person name="Kayamori A."/>
            <person name="Aoki K."/>
            <person name="Shiwa Y."/>
            <person name="Matsutani M."/>
            <person name="Fujita N."/>
            <person name="Sugita T."/>
            <person name="Iwasaki W."/>
            <person name="Tanaka N."/>
            <person name="Takashima M."/>
        </authorList>
    </citation>
    <scope>NUCLEOTIDE SEQUENCE</scope>
    <source>
        <strain evidence="11">HIS019</strain>
    </source>
</reference>
<keyword evidence="9" id="KW-0496">Mitochondrion</keyword>
<dbReference type="Pfam" id="PF02936">
    <property type="entry name" value="COX4"/>
    <property type="match status" value="1"/>
</dbReference>
<evidence type="ECO:0000256" key="5">
    <source>
        <dbReference type="ARBA" id="ARBA00022792"/>
    </source>
</evidence>
<evidence type="ECO:0000256" key="9">
    <source>
        <dbReference type="ARBA" id="ARBA00023128"/>
    </source>
</evidence>
<dbReference type="EMBL" id="AP028213">
    <property type="protein sequence ID" value="BEI89177.1"/>
    <property type="molecule type" value="Genomic_DNA"/>
</dbReference>
<dbReference type="GO" id="GO:0045277">
    <property type="term" value="C:respiratory chain complex IV"/>
    <property type="evidence" value="ECO:0007669"/>
    <property type="project" value="InterPro"/>
</dbReference>
<evidence type="ECO:0000256" key="1">
    <source>
        <dbReference type="ARBA" id="ARBA00004434"/>
    </source>
</evidence>
<organism evidence="11 12">
    <name type="scientific">Cutaneotrichosporon cavernicola</name>
    <dbReference type="NCBI Taxonomy" id="279322"/>
    <lineage>
        <taxon>Eukaryota</taxon>
        <taxon>Fungi</taxon>
        <taxon>Dikarya</taxon>
        <taxon>Basidiomycota</taxon>
        <taxon>Agaricomycotina</taxon>
        <taxon>Tremellomycetes</taxon>
        <taxon>Trichosporonales</taxon>
        <taxon>Trichosporonaceae</taxon>
        <taxon>Cutaneotrichosporon</taxon>
    </lineage>
</organism>
<evidence type="ECO:0000313" key="11">
    <source>
        <dbReference type="EMBL" id="BEI89177.1"/>
    </source>
</evidence>
<dbReference type="KEGG" id="ccac:CcaHIS019_0205390"/>
<protein>
    <recommendedName>
        <fullName evidence="13">Cytochrome c oxidase subunit IV</fullName>
    </recommendedName>
</protein>
<dbReference type="Proteomes" id="UP001233271">
    <property type="component" value="Chromosome 2"/>
</dbReference>
<dbReference type="GeneID" id="85493048"/>
<proteinExistence type="inferred from homology"/>
<dbReference type="GO" id="GO:0006123">
    <property type="term" value="P:mitochondrial electron transport, cytochrome c to oxygen"/>
    <property type="evidence" value="ECO:0007669"/>
    <property type="project" value="InterPro"/>
</dbReference>
<keyword evidence="4" id="KW-0812">Transmembrane</keyword>